<gene>
    <name evidence="3" type="ORF">MNBD_ALPHA07-1343</name>
</gene>
<proteinExistence type="predicted"/>
<dbReference type="AlphaFoldDB" id="A0A3B0SP49"/>
<dbReference type="PANTHER" id="PTHR30441">
    <property type="entry name" value="DUF748 DOMAIN-CONTAINING PROTEIN"/>
    <property type="match status" value="1"/>
</dbReference>
<evidence type="ECO:0000259" key="2">
    <source>
        <dbReference type="Pfam" id="PF05170"/>
    </source>
</evidence>
<dbReference type="PANTHER" id="PTHR30441:SF4">
    <property type="entry name" value="PROTEIN ASMA"/>
    <property type="match status" value="1"/>
</dbReference>
<name>A0A3B0SP49_9ZZZZ</name>
<dbReference type="InterPro" id="IPR052894">
    <property type="entry name" value="AsmA-related"/>
</dbReference>
<dbReference type="GO" id="GO:0090313">
    <property type="term" value="P:regulation of protein targeting to membrane"/>
    <property type="evidence" value="ECO:0007669"/>
    <property type="project" value="TreeGrafter"/>
</dbReference>
<organism evidence="3">
    <name type="scientific">hydrothermal vent metagenome</name>
    <dbReference type="NCBI Taxonomy" id="652676"/>
    <lineage>
        <taxon>unclassified sequences</taxon>
        <taxon>metagenomes</taxon>
        <taxon>ecological metagenomes</taxon>
    </lineage>
</organism>
<reference evidence="3" key="1">
    <citation type="submission" date="2018-06" db="EMBL/GenBank/DDBJ databases">
        <authorList>
            <person name="Zhirakovskaya E."/>
        </authorList>
    </citation>
    <scope>NUCLEOTIDE SEQUENCE</scope>
</reference>
<dbReference type="Pfam" id="PF05170">
    <property type="entry name" value="AsmA"/>
    <property type="match status" value="2"/>
</dbReference>
<evidence type="ECO:0000313" key="3">
    <source>
        <dbReference type="EMBL" id="VAW02369.1"/>
    </source>
</evidence>
<dbReference type="GO" id="GO:0005886">
    <property type="term" value="C:plasma membrane"/>
    <property type="evidence" value="ECO:0007669"/>
    <property type="project" value="TreeGrafter"/>
</dbReference>
<feature type="domain" description="AsmA" evidence="2">
    <location>
        <begin position="292"/>
        <end position="528"/>
    </location>
</feature>
<sequence>MKWIFRLIGILILVVIVTGGALFFLPGERIAAIAADRISAMTGRKVELSGKTKISFYPVLGISTGAVTIANADWSDAGPMLTAKSLKVGVDATVLFGGEIKITGLEVVEPQVLLELSKTGEVNWELGVEGVSTVTSTVEDQPATSSALALTLDRALIKGATVRYVDHGTGNELVLKNSDFDLRWPAYQGNATFEAVLRPTGSEINITGQLGNAGNFIAGGVSDMQAKIIAPGGSMSFIGQGGVQPQLAGRISADLSDTGKFMSALGLSAAEIPKGLGQAVMMQANLTVTPDLRVSLRDITLQLDQNKFTGAADIILGGDRPKVNAQLKAGALDLSAVASGNSEDGSASAASVGWSKTPIDVSALSLADGEVALVADSLDLGTFNFGKTRIMASNDRSRAVFDLRELSGYGGVVTGQFVANNRSGLSVGGDIKASGIDMQAFLTDAAGISRFSAKGNAAFKFLGAGQSVDAIMKSLNGSASVNTGKGHISGFDLDKLMRSGNGTGGTTVFDKMSASFNIKDGNMYNNDLLMLLPLARATGEGRIGLGAQDIDYMFTPVLLEGSNFRGLAIPVRITGPWANTRIRPDMEKAIEMNLKEEKRKLKAMAKDEITGLIQKELGLAPQEGQPTDGAAGTGGQQPEPSLEETLMDGLLNLLK</sequence>
<feature type="domain" description="AsmA" evidence="2">
    <location>
        <begin position="7"/>
        <end position="207"/>
    </location>
</feature>
<dbReference type="InterPro" id="IPR007844">
    <property type="entry name" value="AsmA"/>
</dbReference>
<feature type="region of interest" description="Disordered" evidence="1">
    <location>
        <begin position="617"/>
        <end position="648"/>
    </location>
</feature>
<protein>
    <submittedName>
        <fullName evidence="3">AsmA family protein</fullName>
    </submittedName>
</protein>
<accession>A0A3B0SP49</accession>
<dbReference type="EMBL" id="UOEG01000240">
    <property type="protein sequence ID" value="VAW02369.1"/>
    <property type="molecule type" value="Genomic_DNA"/>
</dbReference>
<evidence type="ECO:0000256" key="1">
    <source>
        <dbReference type="SAM" id="MobiDB-lite"/>
    </source>
</evidence>